<feature type="transmembrane region" description="Helical" evidence="6">
    <location>
        <begin position="610"/>
        <end position="631"/>
    </location>
</feature>
<dbReference type="Pfam" id="PF01694">
    <property type="entry name" value="Rhomboid"/>
    <property type="match status" value="1"/>
</dbReference>
<evidence type="ECO:0000256" key="4">
    <source>
        <dbReference type="ARBA" id="ARBA00023136"/>
    </source>
</evidence>
<keyword evidence="3 6" id="KW-1133">Transmembrane helix</keyword>
<keyword evidence="2 6" id="KW-0812">Transmembrane</keyword>
<feature type="domain" description="Peptidase S54 rhomboid" evidence="7">
    <location>
        <begin position="65"/>
        <end position="207"/>
    </location>
</feature>
<dbReference type="GO" id="GO:0016255">
    <property type="term" value="P:attachment of GPI anchor to protein"/>
    <property type="evidence" value="ECO:0007669"/>
    <property type="project" value="TreeGrafter"/>
</dbReference>
<evidence type="ECO:0000313" key="8">
    <source>
        <dbReference type="EMBL" id="KAK0648748.1"/>
    </source>
</evidence>
<evidence type="ECO:0000256" key="6">
    <source>
        <dbReference type="SAM" id="Phobius"/>
    </source>
</evidence>
<sequence length="851" mass="93979">MPSISFGALLGNNSNLRARSYVNRLPLFTRAVLVAIVVFWMVGVQSVWDLRAWGALVPDLVGISSLYRLNTYPFIHLNFFHAVMNILALVPLLERFESEHGTLTSLALFFGPFVTIPSFMYLFVEKVILRANTAVMGASIWVFLLLGIEAIRTYKLNPYLVVGTHNIPTWTSPLAILLCVAALVPSSSFLGHLCGLAVGYFCGLGYLKYLAPPEKILRWIEGKLNLLGRLPHYVSVDQKTYGRFGVLPSSGTGALRLRRDPRMLKVPPYLSLLCILVGVVWLFLLPLNEYSRRTYISENALLPGQVHTYFSGSDQNVFRAYKHEVNGLADKSNIEVNDKLESIVKGLGLKTARQNFTYQSAGRVYSGENLYAILQAPRGDATEAIVLVGAWKNVKGELNRNGIPLILTLARYFKRWSLWSKDIIFLVTPDSIAGPQAWVDAYHDAHDSSRVNSLPLKSGLLQGAIAIDYSQETRFESVHIVYDGINGQLPNLDLINSVVSIAGGQMGIGVAIQEMWHHNDQYPDRLRTMLRGMLKQGLGRASGPHSAFIPYHVDAVTLQPFGDGWQDEMAMGRVVEGTFRSLNNLLEHLHQSFFFYLLMQRERFVSIGTYLPSAMLVAANFTIMAIALWVKSGHAEGEGDSKPNTPAAERDLFLPLGVITFVQSIAVIPLHLFNHAPSSALTPTFLLFAALNTALPHLISHYLATYHSPSTQQYHLIKAFSLLLLGMFLSSLATLNFSLALLIGLLASPLTFMRAWPGSPVLRYACTILLNAISPTAVIAAGAVYWGLDLGTVLEEAAFGWDVCGMYTPVVVWCVWWPAWVAGSVVVLGRPKAKESSSQGKGKKAEGKKDL</sequence>
<feature type="transmembrane region" description="Helical" evidence="6">
    <location>
        <begin position="768"/>
        <end position="786"/>
    </location>
</feature>
<dbReference type="FunFam" id="3.40.630.10:FF:000121">
    <property type="entry name" value="GPI transamidase component (GAA1), putative"/>
    <property type="match status" value="1"/>
</dbReference>
<evidence type="ECO:0000256" key="5">
    <source>
        <dbReference type="SAM" id="MobiDB-lite"/>
    </source>
</evidence>
<evidence type="ECO:0000259" key="7">
    <source>
        <dbReference type="Pfam" id="PF01694"/>
    </source>
</evidence>
<evidence type="ECO:0000256" key="3">
    <source>
        <dbReference type="ARBA" id="ARBA00022989"/>
    </source>
</evidence>
<accession>A0AA39Y9Y1</accession>
<organism evidence="8 9">
    <name type="scientific">Cercophora newfieldiana</name>
    <dbReference type="NCBI Taxonomy" id="92897"/>
    <lineage>
        <taxon>Eukaryota</taxon>
        <taxon>Fungi</taxon>
        <taxon>Dikarya</taxon>
        <taxon>Ascomycota</taxon>
        <taxon>Pezizomycotina</taxon>
        <taxon>Sordariomycetes</taxon>
        <taxon>Sordariomycetidae</taxon>
        <taxon>Sordariales</taxon>
        <taxon>Lasiosphaeriaceae</taxon>
        <taxon>Cercophora</taxon>
    </lineage>
</organism>
<dbReference type="SUPFAM" id="SSF144091">
    <property type="entry name" value="Rhomboid-like"/>
    <property type="match status" value="1"/>
</dbReference>
<feature type="transmembrane region" description="Helical" evidence="6">
    <location>
        <begin position="189"/>
        <end position="209"/>
    </location>
</feature>
<dbReference type="InterPro" id="IPR035952">
    <property type="entry name" value="Rhomboid-like_sf"/>
</dbReference>
<evidence type="ECO:0000313" key="9">
    <source>
        <dbReference type="Proteomes" id="UP001174936"/>
    </source>
</evidence>
<dbReference type="GO" id="GO:0004252">
    <property type="term" value="F:serine-type endopeptidase activity"/>
    <property type="evidence" value="ECO:0007669"/>
    <property type="project" value="InterPro"/>
</dbReference>
<dbReference type="PANTHER" id="PTHR13304">
    <property type="entry name" value="GLYCOSYLPHOSPHATIDYLINOSITOL ANCHOR ATTACHMENT 1 PROTEIN"/>
    <property type="match status" value="1"/>
</dbReference>
<gene>
    <name evidence="8" type="ORF">B0T16DRAFT_427743</name>
</gene>
<keyword evidence="9" id="KW-1185">Reference proteome</keyword>
<feature type="transmembrane region" description="Helical" evidence="6">
    <location>
        <begin position="74"/>
        <end position="93"/>
    </location>
</feature>
<comment type="caution">
    <text evidence="8">The sequence shown here is derived from an EMBL/GenBank/DDBJ whole genome shotgun (WGS) entry which is preliminary data.</text>
</comment>
<dbReference type="Gene3D" id="1.20.1540.10">
    <property type="entry name" value="Rhomboid-like"/>
    <property type="match status" value="1"/>
</dbReference>
<feature type="transmembrane region" description="Helical" evidence="6">
    <location>
        <begin position="806"/>
        <end position="828"/>
    </location>
</feature>
<keyword evidence="4 6" id="KW-0472">Membrane</keyword>
<dbReference type="Pfam" id="PF04114">
    <property type="entry name" value="Gaa1"/>
    <property type="match status" value="1"/>
</dbReference>
<feature type="transmembrane region" description="Helical" evidence="6">
    <location>
        <begin position="129"/>
        <end position="148"/>
    </location>
</feature>
<feature type="transmembrane region" description="Helical" evidence="6">
    <location>
        <begin position="27"/>
        <end position="48"/>
    </location>
</feature>
<dbReference type="Proteomes" id="UP001174936">
    <property type="component" value="Unassembled WGS sequence"/>
</dbReference>
<dbReference type="InterPro" id="IPR007246">
    <property type="entry name" value="Gaa1"/>
</dbReference>
<feature type="region of interest" description="Disordered" evidence="5">
    <location>
        <begin position="832"/>
        <end position="851"/>
    </location>
</feature>
<comment type="subcellular location">
    <subcellularLocation>
        <location evidence="1">Membrane</location>
        <topology evidence="1">Multi-pass membrane protein</topology>
    </subcellularLocation>
</comment>
<feature type="transmembrane region" description="Helical" evidence="6">
    <location>
        <begin position="266"/>
        <end position="287"/>
    </location>
</feature>
<feature type="transmembrane region" description="Helical" evidence="6">
    <location>
        <begin position="652"/>
        <end position="673"/>
    </location>
</feature>
<name>A0AA39Y9Y1_9PEZI</name>
<dbReference type="AlphaFoldDB" id="A0AA39Y9Y1"/>
<evidence type="ECO:0000256" key="2">
    <source>
        <dbReference type="ARBA" id="ARBA00022692"/>
    </source>
</evidence>
<dbReference type="InterPro" id="IPR022764">
    <property type="entry name" value="Peptidase_S54_rhomboid_dom"/>
</dbReference>
<feature type="transmembrane region" description="Helical" evidence="6">
    <location>
        <begin position="105"/>
        <end position="123"/>
    </location>
</feature>
<proteinExistence type="predicted"/>
<dbReference type="GO" id="GO:0042765">
    <property type="term" value="C:GPI-anchor transamidase complex"/>
    <property type="evidence" value="ECO:0007669"/>
    <property type="project" value="InterPro"/>
</dbReference>
<feature type="transmembrane region" description="Helical" evidence="6">
    <location>
        <begin position="160"/>
        <end position="183"/>
    </location>
</feature>
<dbReference type="EMBL" id="JAULSV010000003">
    <property type="protein sequence ID" value="KAK0648748.1"/>
    <property type="molecule type" value="Genomic_DNA"/>
</dbReference>
<evidence type="ECO:0000256" key="1">
    <source>
        <dbReference type="ARBA" id="ARBA00004141"/>
    </source>
</evidence>
<dbReference type="PANTHER" id="PTHR13304:SF0">
    <property type="entry name" value="GLYCOSYLPHOSPHATIDYLINOSITOL ANCHOR ATTACHMENT 1 PROTEIN"/>
    <property type="match status" value="1"/>
</dbReference>
<reference evidence="8" key="1">
    <citation type="submission" date="2023-06" db="EMBL/GenBank/DDBJ databases">
        <title>Genome-scale phylogeny and comparative genomics of the fungal order Sordariales.</title>
        <authorList>
            <consortium name="Lawrence Berkeley National Laboratory"/>
            <person name="Hensen N."/>
            <person name="Bonometti L."/>
            <person name="Westerberg I."/>
            <person name="Brannstrom I.O."/>
            <person name="Guillou S."/>
            <person name="Cros-Aarteil S."/>
            <person name="Calhoun S."/>
            <person name="Haridas S."/>
            <person name="Kuo A."/>
            <person name="Mondo S."/>
            <person name="Pangilinan J."/>
            <person name="Riley R."/>
            <person name="Labutti K."/>
            <person name="Andreopoulos B."/>
            <person name="Lipzen A."/>
            <person name="Chen C."/>
            <person name="Yanf M."/>
            <person name="Daum C."/>
            <person name="Ng V."/>
            <person name="Clum A."/>
            <person name="Steindorff A."/>
            <person name="Ohm R."/>
            <person name="Martin F."/>
            <person name="Silar P."/>
            <person name="Natvig D."/>
            <person name="Lalanne C."/>
            <person name="Gautier V."/>
            <person name="Ament-Velasquez S.L."/>
            <person name="Kruys A."/>
            <person name="Hutchinson M.I."/>
            <person name="Powell A.J."/>
            <person name="Barry K."/>
            <person name="Miller A.N."/>
            <person name="Grigoriev I.V."/>
            <person name="Debuchy R."/>
            <person name="Gladieux P."/>
            <person name="Thoren M.H."/>
            <person name="Johannesson H."/>
        </authorList>
    </citation>
    <scope>NUCLEOTIDE SEQUENCE</scope>
    <source>
        <strain evidence="8">SMH2532-1</strain>
    </source>
</reference>
<protein>
    <submittedName>
        <fullName evidence="8">Gaa1-like protein</fullName>
    </submittedName>
</protein>